<keyword evidence="1" id="KW-0560">Oxidoreductase</keyword>
<dbReference type="GO" id="GO:0005829">
    <property type="term" value="C:cytosol"/>
    <property type="evidence" value="ECO:0007669"/>
    <property type="project" value="TreeGrafter"/>
</dbReference>
<dbReference type="InterPro" id="IPR050766">
    <property type="entry name" value="Bact_Lucif_Oxidored"/>
</dbReference>
<dbReference type="Proteomes" id="UP000199147">
    <property type="component" value="Unassembled WGS sequence"/>
</dbReference>
<keyword evidence="5" id="KW-1185">Reference proteome</keyword>
<dbReference type="PANTHER" id="PTHR30137">
    <property type="entry name" value="LUCIFERASE-LIKE MONOOXYGENASE"/>
    <property type="match status" value="1"/>
</dbReference>
<accession>A0A0H5RMJ9</accession>
<dbReference type="InterPro" id="IPR011251">
    <property type="entry name" value="Luciferase-like_dom"/>
</dbReference>
<keyword evidence="2" id="KW-0503">Monooxygenase</keyword>
<dbReference type="STRING" id="146018.BN2156_02230"/>
<dbReference type="EMBL" id="CWKH01000001">
    <property type="protein sequence ID" value="CRZ15370.1"/>
    <property type="molecule type" value="Genomic_DNA"/>
</dbReference>
<sequence>MKLGLSTPIVMQHPGEFSPWEADAGPDELALIAEAADRLGFHHLTCAEHTGIPASAATVRGTVYWDPLATLSFLAARTRRIRLTTAVVVLPYHHPVALAKSYGTLDRLSDGRVILGVGVGSLTEEFELLGAQFQGRGAAADHDIARLRAAWGQPVVDGFAIEPHATSTDIPIWVGGRTRRSLRRAVELGNGWMPFGLSADTIAEFLAPYQLPAGFEVILSPGVALDPLGDPDVARGRLNRLRDVGATIANCTVQARSAEHFCEQLAQLHAIGDSL</sequence>
<dbReference type="InterPro" id="IPR019921">
    <property type="entry name" value="Lucif-like_OxRdtase_Rv2161c"/>
</dbReference>
<proteinExistence type="predicted"/>
<gene>
    <name evidence="4" type="ORF">BN2156_02230</name>
</gene>
<dbReference type="NCBIfam" id="TIGR03619">
    <property type="entry name" value="F420_Rv2161c"/>
    <property type="match status" value="1"/>
</dbReference>
<evidence type="ECO:0000256" key="2">
    <source>
        <dbReference type="ARBA" id="ARBA00023033"/>
    </source>
</evidence>
<dbReference type="Pfam" id="PF00296">
    <property type="entry name" value="Bac_luciferase"/>
    <property type="match status" value="1"/>
</dbReference>
<dbReference type="Gene3D" id="3.20.20.30">
    <property type="entry name" value="Luciferase-like domain"/>
    <property type="match status" value="1"/>
</dbReference>
<dbReference type="RefSeq" id="WP_090513444.1">
    <property type="nucleotide sequence ID" value="NZ_CWKH01000001.1"/>
</dbReference>
<dbReference type="PANTHER" id="PTHR30137:SF8">
    <property type="entry name" value="BLR5498 PROTEIN"/>
    <property type="match status" value="1"/>
</dbReference>
<reference evidence="5" key="1">
    <citation type="submission" date="2015-07" db="EMBL/GenBank/DDBJ databases">
        <authorList>
            <person name="Urmite Genomes"/>
        </authorList>
    </citation>
    <scope>NUCLEOTIDE SEQUENCE [LARGE SCALE GENOMIC DNA]</scope>
    <source>
        <strain evidence="5">type strain: ATCC 49404</strain>
    </source>
</reference>
<evidence type="ECO:0000313" key="4">
    <source>
        <dbReference type="EMBL" id="CRZ15370.1"/>
    </source>
</evidence>
<dbReference type="AlphaFoldDB" id="A0A0H5RMJ9"/>
<dbReference type="SUPFAM" id="SSF51679">
    <property type="entry name" value="Bacterial luciferase-like"/>
    <property type="match status" value="1"/>
</dbReference>
<evidence type="ECO:0000259" key="3">
    <source>
        <dbReference type="Pfam" id="PF00296"/>
    </source>
</evidence>
<evidence type="ECO:0000256" key="1">
    <source>
        <dbReference type="ARBA" id="ARBA00023002"/>
    </source>
</evidence>
<dbReference type="GO" id="GO:0004497">
    <property type="term" value="F:monooxygenase activity"/>
    <property type="evidence" value="ECO:0007669"/>
    <property type="project" value="UniProtKB-KW"/>
</dbReference>
<dbReference type="OrthoDB" id="4074025at2"/>
<dbReference type="InterPro" id="IPR036661">
    <property type="entry name" value="Luciferase-like_sf"/>
</dbReference>
<dbReference type="GO" id="GO:0016705">
    <property type="term" value="F:oxidoreductase activity, acting on paired donors, with incorporation or reduction of molecular oxygen"/>
    <property type="evidence" value="ECO:0007669"/>
    <property type="project" value="InterPro"/>
</dbReference>
<dbReference type="CDD" id="cd01097">
    <property type="entry name" value="Tetrahydromethanopterin_reductase"/>
    <property type="match status" value="1"/>
</dbReference>
<organism evidence="4 5">
    <name type="scientific">Mycolicibacterium neworleansense</name>
    <dbReference type="NCBI Taxonomy" id="146018"/>
    <lineage>
        <taxon>Bacteria</taxon>
        <taxon>Bacillati</taxon>
        <taxon>Actinomycetota</taxon>
        <taxon>Actinomycetes</taxon>
        <taxon>Mycobacteriales</taxon>
        <taxon>Mycobacteriaceae</taxon>
        <taxon>Mycolicibacterium</taxon>
    </lineage>
</organism>
<name>A0A0H5RMJ9_9MYCO</name>
<protein>
    <submittedName>
        <fullName evidence="4">Luciferase family protein</fullName>
    </submittedName>
</protein>
<feature type="domain" description="Luciferase-like" evidence="3">
    <location>
        <begin position="15"/>
        <end position="210"/>
    </location>
</feature>
<evidence type="ECO:0000313" key="5">
    <source>
        <dbReference type="Proteomes" id="UP000199147"/>
    </source>
</evidence>